<proteinExistence type="predicted"/>
<gene>
    <name evidence="2" type="ORF">SAMN06295905_0549</name>
</gene>
<protein>
    <submittedName>
        <fullName evidence="2">Uncharacterized protein</fullName>
    </submittedName>
</protein>
<dbReference type="OrthoDB" id="9954132at2"/>
<name>A0A1Y6EGA7_9HYPH</name>
<feature type="chain" id="PRO_5011966624" evidence="1">
    <location>
        <begin position="20"/>
        <end position="314"/>
    </location>
</feature>
<feature type="signal peptide" evidence="1">
    <location>
        <begin position="1"/>
        <end position="19"/>
    </location>
</feature>
<dbReference type="Proteomes" id="UP000194474">
    <property type="component" value="Unassembled WGS sequence"/>
</dbReference>
<evidence type="ECO:0000313" key="2">
    <source>
        <dbReference type="EMBL" id="SMQ61635.1"/>
    </source>
</evidence>
<organism evidence="2 3">
    <name type="scientific">Devosia lucknowensis</name>
    <dbReference type="NCBI Taxonomy" id="1096929"/>
    <lineage>
        <taxon>Bacteria</taxon>
        <taxon>Pseudomonadati</taxon>
        <taxon>Pseudomonadota</taxon>
        <taxon>Alphaproteobacteria</taxon>
        <taxon>Hyphomicrobiales</taxon>
        <taxon>Devosiaceae</taxon>
        <taxon>Devosia</taxon>
    </lineage>
</organism>
<keyword evidence="3" id="KW-1185">Reference proteome</keyword>
<evidence type="ECO:0000313" key="3">
    <source>
        <dbReference type="Proteomes" id="UP000194474"/>
    </source>
</evidence>
<reference evidence="3" key="1">
    <citation type="submission" date="2017-04" db="EMBL/GenBank/DDBJ databases">
        <authorList>
            <person name="Varghese N."/>
            <person name="Submissions S."/>
        </authorList>
    </citation>
    <scope>NUCLEOTIDE SEQUENCE [LARGE SCALE GENOMIC DNA]</scope>
</reference>
<dbReference type="EMBL" id="FXWK01000001">
    <property type="protein sequence ID" value="SMQ61635.1"/>
    <property type="molecule type" value="Genomic_DNA"/>
</dbReference>
<accession>A0A1Y6EGA7</accession>
<dbReference type="AlphaFoldDB" id="A0A1Y6EGA7"/>
<dbReference type="RefSeq" id="WP_086468999.1">
    <property type="nucleotide sequence ID" value="NZ_FXWK01000001.1"/>
</dbReference>
<evidence type="ECO:0000256" key="1">
    <source>
        <dbReference type="SAM" id="SignalP"/>
    </source>
</evidence>
<keyword evidence="1" id="KW-0732">Signal</keyword>
<sequence length="314" mass="33143">MKLLVTLALAASTTGAALAQDIEAGSERVLVDADFGLTLETPEGFDAQLLGQMPEGHVLIKVSADDPDLPPLDGADHLCDLTFNYDPNFGQGDQQWVNSLADGTGFYERMAEETAVPGTVESGEHFTHRGSSSHIFFGRHDLGGAFAVAAIPTTQGYALLTCATSAAEVDWDAISPLIDAITVPGQPRDHLAGTGTCEAELDVAEDDLDTFLGGSADRTLVAALDAERGRIADACGGDEADAVMDAALEQLGATETYRAMRYDALARIGSDLLTPEQHEALDDGRQQVVAASDEPTGERYLDYMHFTVGLRGGV</sequence>